<sequence>MNLFETNRLLAVKLNQSINELYSLPLYEYLSYVKFLVNESGENSQQTFEIQTGLDD</sequence>
<organism evidence="1">
    <name type="scientific">uncultured Caudovirales phage</name>
    <dbReference type="NCBI Taxonomy" id="2100421"/>
    <lineage>
        <taxon>Viruses</taxon>
        <taxon>Duplodnaviria</taxon>
        <taxon>Heunggongvirae</taxon>
        <taxon>Uroviricota</taxon>
        <taxon>Caudoviricetes</taxon>
        <taxon>Peduoviridae</taxon>
        <taxon>Maltschvirus</taxon>
        <taxon>Maltschvirus maltsch</taxon>
    </lineage>
</organism>
<proteinExistence type="predicted"/>
<name>A0A6J5SX19_9CAUD</name>
<accession>A0A6J5SX19</accession>
<gene>
    <name evidence="1" type="ORF">UFOVP1604_254</name>
</gene>
<evidence type="ECO:0000313" key="1">
    <source>
        <dbReference type="EMBL" id="CAB4219171.1"/>
    </source>
</evidence>
<protein>
    <submittedName>
        <fullName evidence="1">Uncharacterized protein</fullName>
    </submittedName>
</protein>
<reference evidence="1" key="1">
    <citation type="submission" date="2020-05" db="EMBL/GenBank/DDBJ databases">
        <authorList>
            <person name="Chiriac C."/>
            <person name="Salcher M."/>
            <person name="Ghai R."/>
            <person name="Kavagutti S V."/>
        </authorList>
    </citation>
    <scope>NUCLEOTIDE SEQUENCE</scope>
</reference>
<dbReference type="EMBL" id="LR797474">
    <property type="protein sequence ID" value="CAB4219171.1"/>
    <property type="molecule type" value="Genomic_DNA"/>
</dbReference>